<dbReference type="RefSeq" id="WP_209945163.1">
    <property type="nucleotide sequence ID" value="NZ_JAFICZ010000001.1"/>
</dbReference>
<name>A0A8I1YET6_BRAEL</name>
<protein>
    <submittedName>
        <fullName evidence="1">Uncharacterized protein</fullName>
    </submittedName>
</protein>
<dbReference type="AlphaFoldDB" id="A0A8I1YET6"/>
<evidence type="ECO:0000313" key="1">
    <source>
        <dbReference type="EMBL" id="MBP1297420.1"/>
    </source>
</evidence>
<accession>A0A8I1YET6</accession>
<comment type="caution">
    <text evidence="1">The sequence shown here is derived from an EMBL/GenBank/DDBJ whole genome shotgun (WGS) entry which is preliminary data.</text>
</comment>
<sequence length="58" mass="6298">MATKQHTTKPLSSLFRDPVLRAAFKAAERDGLAPAAVIVDRPRRLDGGAVVRPELEMA</sequence>
<evidence type="ECO:0000313" key="2">
    <source>
        <dbReference type="Proteomes" id="UP000673383"/>
    </source>
</evidence>
<dbReference type="EMBL" id="JAFICZ010000001">
    <property type="protein sequence ID" value="MBP1297420.1"/>
    <property type="molecule type" value="Genomic_DNA"/>
</dbReference>
<dbReference type="Proteomes" id="UP000673383">
    <property type="component" value="Unassembled WGS sequence"/>
</dbReference>
<organism evidence="1 2">
    <name type="scientific">Bradyrhizobium elkanii</name>
    <dbReference type="NCBI Taxonomy" id="29448"/>
    <lineage>
        <taxon>Bacteria</taxon>
        <taxon>Pseudomonadati</taxon>
        <taxon>Pseudomonadota</taxon>
        <taxon>Alphaproteobacteria</taxon>
        <taxon>Hyphomicrobiales</taxon>
        <taxon>Nitrobacteraceae</taxon>
        <taxon>Bradyrhizobium</taxon>
    </lineage>
</organism>
<proteinExistence type="predicted"/>
<reference evidence="1" key="1">
    <citation type="submission" date="2021-02" db="EMBL/GenBank/DDBJ databases">
        <title>Genomic Encyclopedia of Type Strains, Phase IV (KMG-V): Genome sequencing to study the core and pangenomes of soil and plant-associated prokaryotes.</title>
        <authorList>
            <person name="Whitman W."/>
        </authorList>
    </citation>
    <scope>NUCLEOTIDE SEQUENCE</scope>
    <source>
        <strain evidence="1">USDA 406</strain>
    </source>
</reference>
<gene>
    <name evidence="1" type="ORF">JOH49_007173</name>
</gene>